<accession>A0AAW1AXZ4</accession>
<evidence type="ECO:0000256" key="4">
    <source>
        <dbReference type="ARBA" id="ARBA00023159"/>
    </source>
</evidence>
<evidence type="ECO:0000256" key="2">
    <source>
        <dbReference type="ARBA" id="ARBA00006967"/>
    </source>
</evidence>
<dbReference type="GO" id="GO:0003713">
    <property type="term" value="F:transcription coactivator activity"/>
    <property type="evidence" value="ECO:0007669"/>
    <property type="project" value="TreeGrafter"/>
</dbReference>
<proteinExistence type="inferred from homology"/>
<keyword evidence="5" id="KW-0804">Transcription</keyword>
<evidence type="ECO:0000256" key="5">
    <source>
        <dbReference type="ARBA" id="ARBA00023163"/>
    </source>
</evidence>
<gene>
    <name evidence="8" type="ORF">NXF25_015177</name>
</gene>
<keyword evidence="9" id="KW-1185">Reference proteome</keyword>
<feature type="compositionally biased region" description="Polar residues" evidence="7">
    <location>
        <begin position="47"/>
        <end position="62"/>
    </location>
</feature>
<evidence type="ECO:0000313" key="8">
    <source>
        <dbReference type="EMBL" id="KAK9394649.1"/>
    </source>
</evidence>
<feature type="region of interest" description="Disordered" evidence="7">
    <location>
        <begin position="1"/>
        <end position="125"/>
    </location>
</feature>
<dbReference type="FunFam" id="6.10.140.2200:FF:000001">
    <property type="entry name" value="Cbp/p300-interacting transactivator 2 isoform 1"/>
    <property type="match status" value="1"/>
</dbReference>
<reference evidence="8 9" key="1">
    <citation type="journal article" date="2024" name="Proc. Natl. Acad. Sci. U.S.A.">
        <title>The genetic regulatory architecture and epigenomic basis for age-related changes in rattlesnake venom.</title>
        <authorList>
            <person name="Hogan M.P."/>
            <person name="Holding M.L."/>
            <person name="Nystrom G.S."/>
            <person name="Colston T.J."/>
            <person name="Bartlett D.A."/>
            <person name="Mason A.J."/>
            <person name="Ellsworth S.A."/>
            <person name="Rautsaw R.M."/>
            <person name="Lawrence K.C."/>
            <person name="Strickland J.L."/>
            <person name="He B."/>
            <person name="Fraser P."/>
            <person name="Margres M.J."/>
            <person name="Gilbert D.M."/>
            <person name="Gibbs H.L."/>
            <person name="Parkinson C.L."/>
            <person name="Rokyta D.R."/>
        </authorList>
    </citation>
    <scope>NUCLEOTIDE SEQUENCE [LARGE SCALE GENOMIC DNA]</scope>
    <source>
        <strain evidence="8">DRR0105</strain>
    </source>
</reference>
<name>A0AAW1AXZ4_CROAD</name>
<evidence type="ECO:0000256" key="6">
    <source>
        <dbReference type="ARBA" id="ARBA00023242"/>
    </source>
</evidence>
<feature type="compositionally biased region" description="Basic and acidic residues" evidence="7">
    <location>
        <begin position="17"/>
        <end position="33"/>
    </location>
</feature>
<dbReference type="EMBL" id="JAOTOJ010000011">
    <property type="protein sequence ID" value="KAK9394649.1"/>
    <property type="molecule type" value="Genomic_DNA"/>
</dbReference>
<dbReference type="AlphaFoldDB" id="A0AAW1AXZ4"/>
<evidence type="ECO:0000256" key="7">
    <source>
        <dbReference type="SAM" id="MobiDB-lite"/>
    </source>
</evidence>
<feature type="compositionally biased region" description="Basic and acidic residues" evidence="7">
    <location>
        <begin position="109"/>
        <end position="123"/>
    </location>
</feature>
<organism evidence="8 9">
    <name type="scientific">Crotalus adamanteus</name>
    <name type="common">Eastern diamondback rattlesnake</name>
    <dbReference type="NCBI Taxonomy" id="8729"/>
    <lineage>
        <taxon>Eukaryota</taxon>
        <taxon>Metazoa</taxon>
        <taxon>Chordata</taxon>
        <taxon>Craniata</taxon>
        <taxon>Vertebrata</taxon>
        <taxon>Euteleostomi</taxon>
        <taxon>Lepidosauria</taxon>
        <taxon>Squamata</taxon>
        <taxon>Bifurcata</taxon>
        <taxon>Unidentata</taxon>
        <taxon>Episquamata</taxon>
        <taxon>Toxicofera</taxon>
        <taxon>Serpentes</taxon>
        <taxon>Colubroidea</taxon>
        <taxon>Viperidae</taxon>
        <taxon>Crotalinae</taxon>
        <taxon>Crotalus</taxon>
    </lineage>
</organism>
<sequence>MMGAESQPPARIPDGGGAHEEGRKGERKEGRGRKEGKKVGWRRSGVNLRQTRPSRYKSLSSATKEKQVGGTPRLHIGPEFPRSAGRPVGIDASGVGDAFTNSGQAGQLEGERQRSVRRQRAERTPQPGLLLFRRADSCFAPCAAPPFESPPLGALFVMADHMMMSMSHGMNGMQNYRIGMNGMQAPPQHGQQHVLRTLPPNHQMMQYGGPAMDGGMRQRPSINGQMGHHQMPNTVMFNNPSQPQQYMGPVGTQQLMASMHLQKLNTQYQGHPLLGMTAGPVGPGAQQYRMGPGQHSGMQHLPSPALTLNVMDTDLIDEEVLTSLVMELGLDRIQELPELFLGQNEFDFFSDFVNKQQPSAISC</sequence>
<dbReference type="Gene3D" id="6.10.140.2200">
    <property type="match status" value="1"/>
</dbReference>
<evidence type="ECO:0000256" key="1">
    <source>
        <dbReference type="ARBA" id="ARBA00004123"/>
    </source>
</evidence>
<dbReference type="GO" id="GO:0005634">
    <property type="term" value="C:nucleus"/>
    <property type="evidence" value="ECO:0007669"/>
    <property type="project" value="UniProtKB-SubCell"/>
</dbReference>
<keyword evidence="6" id="KW-0539">Nucleus</keyword>
<dbReference type="Pfam" id="PF04487">
    <property type="entry name" value="CITED"/>
    <property type="match status" value="1"/>
</dbReference>
<protein>
    <submittedName>
        <fullName evidence="8">Transactivator 3</fullName>
    </submittedName>
</protein>
<evidence type="ECO:0000256" key="3">
    <source>
        <dbReference type="ARBA" id="ARBA00023015"/>
    </source>
</evidence>
<evidence type="ECO:0000313" key="9">
    <source>
        <dbReference type="Proteomes" id="UP001474421"/>
    </source>
</evidence>
<comment type="subcellular location">
    <subcellularLocation>
        <location evidence="1">Nucleus</location>
    </subcellularLocation>
</comment>
<dbReference type="Proteomes" id="UP001474421">
    <property type="component" value="Unassembled WGS sequence"/>
</dbReference>
<keyword evidence="3" id="KW-0805">Transcription regulation</keyword>
<comment type="similarity">
    <text evidence="2">Belongs to the CITED family.</text>
</comment>
<dbReference type="PANTHER" id="PTHR17045:SF5">
    <property type="entry name" value="CBP_P300-INTERACTING TRANSACTIVATOR 4"/>
    <property type="match status" value="1"/>
</dbReference>
<dbReference type="PANTHER" id="PTHR17045">
    <property type="entry name" value="MELANOCYTE SPECIFIC GENE RELATED CITED"/>
    <property type="match status" value="1"/>
</dbReference>
<dbReference type="InterPro" id="IPR007576">
    <property type="entry name" value="CITED"/>
</dbReference>
<comment type="caution">
    <text evidence="8">The sequence shown here is derived from an EMBL/GenBank/DDBJ whole genome shotgun (WGS) entry which is preliminary data.</text>
</comment>
<keyword evidence="4" id="KW-0010">Activator</keyword>